<dbReference type="Pfam" id="PF05049">
    <property type="entry name" value="IIGP"/>
    <property type="match status" value="1"/>
</dbReference>
<dbReference type="GO" id="GO:0016020">
    <property type="term" value="C:membrane"/>
    <property type="evidence" value="ECO:0007669"/>
    <property type="project" value="InterPro"/>
</dbReference>
<sequence>MSRGPPTFIVGARYDHYSGALIVVPALLGAALLKIPITPAVLAAAAPPVAAGIYVVGSIALNVAALAAGPLRDWVTSSRRAAAAALASAPGIANNPESTRVSHERIAEERQGLDFELGATHIAVCGVAGSGKSSIVNALRGLTPTAPGAAATGNAETTTARAKYATHPSIQGSTLEGIFLHDLPGSGTVRVTAIEYYRRMKLYLFDHVFVVQGARFGETDAEIIRSCVIQGQMFTIIRGQMDTLINNKIQDSDDTISDADAKESVRAECADAVVNEMQRAGLPLAATESLLPRYALVNRQDLRRLAIQDPAMWPQPRGPTEMMERELLKALGKASISDDVLGVA</sequence>
<reference evidence="9" key="1">
    <citation type="submission" date="2010-07" db="EMBL/GenBank/DDBJ databases">
        <title>The genome sequence of Gaeumannomyces graminis var. tritici strain R3-111a-1.</title>
        <authorList>
            <consortium name="The Broad Institute Genome Sequencing Platform"/>
            <person name="Ma L.-J."/>
            <person name="Dead R."/>
            <person name="Young S."/>
            <person name="Zeng Q."/>
            <person name="Koehrsen M."/>
            <person name="Alvarado L."/>
            <person name="Berlin A."/>
            <person name="Chapman S.B."/>
            <person name="Chen Z."/>
            <person name="Freedman E."/>
            <person name="Gellesch M."/>
            <person name="Goldberg J."/>
            <person name="Griggs A."/>
            <person name="Gujja S."/>
            <person name="Heilman E.R."/>
            <person name="Heiman D."/>
            <person name="Hepburn T."/>
            <person name="Howarth C."/>
            <person name="Jen D."/>
            <person name="Larson L."/>
            <person name="Mehta T."/>
            <person name="Neiman D."/>
            <person name="Pearson M."/>
            <person name="Roberts A."/>
            <person name="Saif S."/>
            <person name="Shea T."/>
            <person name="Shenoy N."/>
            <person name="Sisk P."/>
            <person name="Stolte C."/>
            <person name="Sykes S."/>
            <person name="Walk T."/>
            <person name="White J."/>
            <person name="Yandava C."/>
            <person name="Haas B."/>
            <person name="Nusbaum C."/>
            <person name="Birren B."/>
        </authorList>
    </citation>
    <scope>NUCLEOTIDE SEQUENCE [LARGE SCALE GENOMIC DNA]</scope>
    <source>
        <strain evidence="9">R3-111a-1</strain>
    </source>
</reference>
<gene>
    <name evidence="8" type="primary">20352146</name>
    <name evidence="7" type="ORF">GGTG_11688</name>
</gene>
<evidence type="ECO:0000256" key="1">
    <source>
        <dbReference type="ARBA" id="ARBA00005429"/>
    </source>
</evidence>
<dbReference type="Gene3D" id="3.40.50.300">
    <property type="entry name" value="P-loop containing nucleotide triphosphate hydrolases"/>
    <property type="match status" value="1"/>
</dbReference>
<keyword evidence="5" id="KW-0812">Transmembrane</keyword>
<keyword evidence="9" id="KW-1185">Reference proteome</keyword>
<organism evidence="7">
    <name type="scientific">Gaeumannomyces tritici (strain R3-111a-1)</name>
    <name type="common">Wheat and barley take-all root rot fungus</name>
    <name type="synonym">Gaeumannomyces graminis var. tritici</name>
    <dbReference type="NCBI Taxonomy" id="644352"/>
    <lineage>
        <taxon>Eukaryota</taxon>
        <taxon>Fungi</taxon>
        <taxon>Dikarya</taxon>
        <taxon>Ascomycota</taxon>
        <taxon>Pezizomycotina</taxon>
        <taxon>Sordariomycetes</taxon>
        <taxon>Sordariomycetidae</taxon>
        <taxon>Magnaporthales</taxon>
        <taxon>Magnaporthaceae</taxon>
        <taxon>Gaeumannomyces</taxon>
    </lineage>
</organism>
<evidence type="ECO:0000256" key="2">
    <source>
        <dbReference type="ARBA" id="ARBA00022741"/>
    </source>
</evidence>
<feature type="domain" description="IRG-type G" evidence="6">
    <location>
        <begin position="118"/>
        <end position="306"/>
    </location>
</feature>
<dbReference type="GeneID" id="20352146"/>
<reference evidence="7" key="3">
    <citation type="submission" date="2010-09" db="EMBL/GenBank/DDBJ databases">
        <title>Annotation of Gaeumannomyces graminis var. tritici R3-111a-1.</title>
        <authorList>
            <consortium name="The Broad Institute Genome Sequencing Platform"/>
            <person name="Ma L.-J."/>
            <person name="Dead R."/>
            <person name="Young S.K."/>
            <person name="Zeng Q."/>
            <person name="Gargeya S."/>
            <person name="Fitzgerald M."/>
            <person name="Haas B."/>
            <person name="Abouelleil A."/>
            <person name="Alvarado L."/>
            <person name="Arachchi H.M."/>
            <person name="Berlin A."/>
            <person name="Brown A."/>
            <person name="Chapman S.B."/>
            <person name="Chen Z."/>
            <person name="Dunbar C."/>
            <person name="Freedman E."/>
            <person name="Gearin G."/>
            <person name="Gellesch M."/>
            <person name="Goldberg J."/>
            <person name="Griggs A."/>
            <person name="Gujja S."/>
            <person name="Heiman D."/>
            <person name="Howarth C."/>
            <person name="Larson L."/>
            <person name="Lui A."/>
            <person name="MacDonald P.J.P."/>
            <person name="Mehta T."/>
            <person name="Montmayeur A."/>
            <person name="Murphy C."/>
            <person name="Neiman D."/>
            <person name="Pearson M."/>
            <person name="Priest M."/>
            <person name="Roberts A."/>
            <person name="Saif S."/>
            <person name="Shea T."/>
            <person name="Shenoy N."/>
            <person name="Sisk P."/>
            <person name="Stolte C."/>
            <person name="Sykes S."/>
            <person name="Yandava C."/>
            <person name="Wortman J."/>
            <person name="Nusbaum C."/>
            <person name="Birren B."/>
        </authorList>
    </citation>
    <scope>NUCLEOTIDE SEQUENCE</scope>
    <source>
        <strain evidence="7">R3-111a-1</strain>
    </source>
</reference>
<dbReference type="GO" id="GO:0016787">
    <property type="term" value="F:hydrolase activity"/>
    <property type="evidence" value="ECO:0007669"/>
    <property type="project" value="UniProtKB-KW"/>
</dbReference>
<evidence type="ECO:0000313" key="9">
    <source>
        <dbReference type="Proteomes" id="UP000006039"/>
    </source>
</evidence>
<dbReference type="InterPro" id="IPR027417">
    <property type="entry name" value="P-loop_NTPase"/>
</dbReference>
<proteinExistence type="inferred from homology"/>
<feature type="transmembrane region" description="Helical" evidence="5">
    <location>
        <begin position="51"/>
        <end position="71"/>
    </location>
</feature>
<dbReference type="AlphaFoldDB" id="J3PDW5"/>
<keyword evidence="5" id="KW-0472">Membrane</keyword>
<dbReference type="OrthoDB" id="422720at2759"/>
<dbReference type="PANTHER" id="PTHR32341:SF10">
    <property type="entry name" value="INTERFERON-INDUCIBLE GTPASE 5"/>
    <property type="match status" value="1"/>
</dbReference>
<dbReference type="eggNOG" id="ENOG502RUEQ">
    <property type="taxonomic scope" value="Eukaryota"/>
</dbReference>
<protein>
    <recommendedName>
        <fullName evidence="6">IRG-type G domain-containing protein</fullName>
    </recommendedName>
</protein>
<keyword evidence="5" id="KW-1133">Transmembrane helix</keyword>
<evidence type="ECO:0000313" key="7">
    <source>
        <dbReference type="EMBL" id="EJT70665.1"/>
    </source>
</evidence>
<accession>J3PDW5</accession>
<feature type="transmembrane region" description="Helical" evidence="5">
    <location>
        <begin position="21"/>
        <end position="45"/>
    </location>
</feature>
<evidence type="ECO:0000256" key="3">
    <source>
        <dbReference type="ARBA" id="ARBA00022801"/>
    </source>
</evidence>
<evidence type="ECO:0000256" key="4">
    <source>
        <dbReference type="ARBA" id="ARBA00023134"/>
    </source>
</evidence>
<dbReference type="InterPro" id="IPR007743">
    <property type="entry name" value="Immunity-related_GTPase-like"/>
</dbReference>
<dbReference type="InterPro" id="IPR051515">
    <property type="entry name" value="IRG"/>
</dbReference>
<dbReference type="PANTHER" id="PTHR32341">
    <property type="entry name" value="INTERFERON-INDUCIBLE GTPASE"/>
    <property type="match status" value="1"/>
</dbReference>
<keyword evidence="4" id="KW-0342">GTP-binding</keyword>
<name>J3PDW5_GAET3</name>
<evidence type="ECO:0000256" key="5">
    <source>
        <dbReference type="SAM" id="Phobius"/>
    </source>
</evidence>
<dbReference type="InterPro" id="IPR030385">
    <property type="entry name" value="G_IRG_dom"/>
</dbReference>
<evidence type="ECO:0000313" key="8">
    <source>
        <dbReference type="EnsemblFungi" id="EJT70665"/>
    </source>
</evidence>
<dbReference type="STRING" id="644352.J3PDW5"/>
<keyword evidence="2" id="KW-0547">Nucleotide-binding</keyword>
<reference evidence="8" key="4">
    <citation type="journal article" date="2015" name="G3 (Bethesda)">
        <title>Genome sequences of three phytopathogenic species of the Magnaporthaceae family of fungi.</title>
        <authorList>
            <person name="Okagaki L.H."/>
            <person name="Nunes C.C."/>
            <person name="Sailsbery J."/>
            <person name="Clay B."/>
            <person name="Brown D."/>
            <person name="John T."/>
            <person name="Oh Y."/>
            <person name="Young N."/>
            <person name="Fitzgerald M."/>
            <person name="Haas B.J."/>
            <person name="Zeng Q."/>
            <person name="Young S."/>
            <person name="Adiconis X."/>
            <person name="Fan L."/>
            <person name="Levin J.Z."/>
            <person name="Mitchell T.K."/>
            <person name="Okubara P.A."/>
            <person name="Farman M.L."/>
            <person name="Kohn L.M."/>
            <person name="Birren B."/>
            <person name="Ma L.-J."/>
            <person name="Dean R.A."/>
        </authorList>
    </citation>
    <scope>NUCLEOTIDE SEQUENCE</scope>
    <source>
        <strain evidence="8">R3-111a-1</strain>
    </source>
</reference>
<reference evidence="7" key="2">
    <citation type="submission" date="2010-07" db="EMBL/GenBank/DDBJ databases">
        <authorList>
            <consortium name="The Broad Institute Genome Sequencing Platform"/>
            <consortium name="Broad Institute Genome Sequencing Center for Infectious Disease"/>
            <person name="Ma L.-J."/>
            <person name="Dead R."/>
            <person name="Young S."/>
            <person name="Zeng Q."/>
            <person name="Koehrsen M."/>
            <person name="Alvarado L."/>
            <person name="Berlin A."/>
            <person name="Chapman S.B."/>
            <person name="Chen Z."/>
            <person name="Freedman E."/>
            <person name="Gellesch M."/>
            <person name="Goldberg J."/>
            <person name="Griggs A."/>
            <person name="Gujja S."/>
            <person name="Heilman E.R."/>
            <person name="Heiman D."/>
            <person name="Hepburn T."/>
            <person name="Howarth C."/>
            <person name="Jen D."/>
            <person name="Larson L."/>
            <person name="Mehta T."/>
            <person name="Neiman D."/>
            <person name="Pearson M."/>
            <person name="Roberts A."/>
            <person name="Saif S."/>
            <person name="Shea T."/>
            <person name="Shenoy N."/>
            <person name="Sisk P."/>
            <person name="Stolte C."/>
            <person name="Sykes S."/>
            <person name="Walk T."/>
            <person name="White J."/>
            <person name="Yandava C."/>
            <person name="Haas B."/>
            <person name="Nusbaum C."/>
            <person name="Birren B."/>
        </authorList>
    </citation>
    <scope>NUCLEOTIDE SEQUENCE</scope>
    <source>
        <strain evidence="7">R3-111a-1</strain>
    </source>
</reference>
<dbReference type="RefSeq" id="XP_009227843.1">
    <property type="nucleotide sequence ID" value="XM_009229579.1"/>
</dbReference>
<dbReference type="EnsemblFungi" id="EJT70665">
    <property type="protein sequence ID" value="EJT70665"/>
    <property type="gene ID" value="GGTG_11688"/>
</dbReference>
<dbReference type="PROSITE" id="PS51716">
    <property type="entry name" value="G_IRG"/>
    <property type="match status" value="1"/>
</dbReference>
<keyword evidence="3" id="KW-0378">Hydrolase</keyword>
<reference evidence="8" key="5">
    <citation type="submission" date="2018-04" db="UniProtKB">
        <authorList>
            <consortium name="EnsemblFungi"/>
        </authorList>
    </citation>
    <scope>IDENTIFICATION</scope>
    <source>
        <strain evidence="8">R3-111a-1</strain>
    </source>
</reference>
<comment type="similarity">
    <text evidence="1">Belongs to the TRAFAC class dynamin-like GTPase superfamily. IRG family.</text>
</comment>
<evidence type="ECO:0000259" key="6">
    <source>
        <dbReference type="PROSITE" id="PS51716"/>
    </source>
</evidence>
<dbReference type="GO" id="GO:0005525">
    <property type="term" value="F:GTP binding"/>
    <property type="evidence" value="ECO:0007669"/>
    <property type="project" value="UniProtKB-KW"/>
</dbReference>
<dbReference type="Proteomes" id="UP000006039">
    <property type="component" value="Unassembled WGS sequence"/>
</dbReference>
<dbReference type="HOGENOM" id="CLU_924882_0_0_1"/>
<dbReference type="VEuPathDB" id="FungiDB:GGTG_11688"/>
<dbReference type="SUPFAM" id="SSF52540">
    <property type="entry name" value="P-loop containing nucleoside triphosphate hydrolases"/>
    <property type="match status" value="1"/>
</dbReference>
<dbReference type="EMBL" id="GL385401">
    <property type="protein sequence ID" value="EJT70665.1"/>
    <property type="molecule type" value="Genomic_DNA"/>
</dbReference>